<dbReference type="EMBL" id="CP017707">
    <property type="protein sequence ID" value="AOZ50969.1"/>
    <property type="molecule type" value="Genomic_DNA"/>
</dbReference>
<dbReference type="AlphaFoldDB" id="A0A1D9LI72"/>
<reference evidence="1 2" key="1">
    <citation type="submission" date="2016-10" db="EMBL/GenBank/DDBJ databases">
        <title>Chromobacterium muskegensis sp. nov., an insecticidal bacterium isolated from Sphagnum bogs.</title>
        <authorList>
            <person name="Sparks M.E."/>
            <person name="Blackburn M.B."/>
            <person name="Gundersen-Rindal D.E."/>
            <person name="Mitchell A."/>
            <person name="Farrar R."/>
            <person name="Kuhar D."/>
        </authorList>
    </citation>
    <scope>NUCLEOTIDE SEQUENCE [LARGE SCALE GENOMIC DNA]</scope>
    <source>
        <strain evidence="1 2">21-1</strain>
    </source>
</reference>
<sequence>MASIFILSRHLLRDMLGDEPVSPSILSSEAPPRQLLADDDHLRRSRLEQRADRRRLEICSC</sequence>
<dbReference type="GeneID" id="68842293"/>
<dbReference type="STRING" id="1108595.BKX93_13875"/>
<dbReference type="KEGG" id="cvc:BKX93_13875"/>
<proteinExistence type="predicted"/>
<evidence type="ECO:0000313" key="2">
    <source>
        <dbReference type="Proteomes" id="UP000178776"/>
    </source>
</evidence>
<protein>
    <submittedName>
        <fullName evidence="1">Uncharacterized protein</fullName>
    </submittedName>
</protein>
<dbReference type="Proteomes" id="UP000178776">
    <property type="component" value="Chromosome"/>
</dbReference>
<gene>
    <name evidence="1" type="ORF">BKX93_13875</name>
</gene>
<name>A0A1D9LI72_9NEIS</name>
<accession>A0A1D9LI72</accession>
<evidence type="ECO:0000313" key="1">
    <source>
        <dbReference type="EMBL" id="AOZ50969.1"/>
    </source>
</evidence>
<organism evidence="1 2">
    <name type="scientific">Chromobacterium vaccinii</name>
    <dbReference type="NCBI Taxonomy" id="1108595"/>
    <lineage>
        <taxon>Bacteria</taxon>
        <taxon>Pseudomonadati</taxon>
        <taxon>Pseudomonadota</taxon>
        <taxon>Betaproteobacteria</taxon>
        <taxon>Neisseriales</taxon>
        <taxon>Chromobacteriaceae</taxon>
        <taxon>Chromobacterium</taxon>
    </lineage>
</organism>
<dbReference type="RefSeq" id="WP_046158840.1">
    <property type="nucleotide sequence ID" value="NZ_CP017707.1"/>
</dbReference>